<protein>
    <submittedName>
        <fullName evidence="2">Uncharacterized protein</fullName>
    </submittedName>
</protein>
<dbReference type="HOGENOM" id="CLU_190402_0_0_2"/>
<dbReference type="PATRIC" id="fig|1434123.4.peg.3024"/>
<dbReference type="Proteomes" id="UP000033096">
    <property type="component" value="Chromosome"/>
</dbReference>
<feature type="transmembrane region" description="Helical" evidence="1">
    <location>
        <begin position="50"/>
        <end position="69"/>
    </location>
</feature>
<keyword evidence="1" id="KW-0812">Transmembrane</keyword>
<sequence length="87" mass="9654">MMKDGSIDSRPRVMFLLSLTTSIVLVILFLSGSFLTNASKGEIAYTRVDMAAGSIFVFVISMIISLSLWPRIADRVESKEKNNKIPD</sequence>
<dbReference type="KEGG" id="mvc:MSVAZ_2474"/>
<accession>A0A0E3Q798</accession>
<keyword evidence="1" id="KW-1133">Transmembrane helix</keyword>
<dbReference type="STRING" id="1434123.MSVAZ_2474"/>
<evidence type="ECO:0000313" key="3">
    <source>
        <dbReference type="Proteomes" id="UP000033096"/>
    </source>
</evidence>
<gene>
    <name evidence="2" type="ORF">MSVAZ_2474</name>
</gene>
<name>A0A0E3Q798_9EURY</name>
<keyword evidence="1" id="KW-0472">Membrane</keyword>
<feature type="transmembrane region" description="Helical" evidence="1">
    <location>
        <begin position="12"/>
        <end position="30"/>
    </location>
</feature>
<proteinExistence type="predicted"/>
<organism evidence="2 3">
    <name type="scientific">Methanosarcina vacuolata Z-761</name>
    <dbReference type="NCBI Taxonomy" id="1434123"/>
    <lineage>
        <taxon>Archaea</taxon>
        <taxon>Methanobacteriati</taxon>
        <taxon>Methanobacteriota</taxon>
        <taxon>Stenosarchaea group</taxon>
        <taxon>Methanomicrobia</taxon>
        <taxon>Methanosarcinales</taxon>
        <taxon>Methanosarcinaceae</taxon>
        <taxon>Methanosarcina</taxon>
    </lineage>
</organism>
<reference evidence="2 3" key="1">
    <citation type="submission" date="2014-07" db="EMBL/GenBank/DDBJ databases">
        <title>Methanogenic archaea and the global carbon cycle.</title>
        <authorList>
            <person name="Henriksen J.R."/>
            <person name="Luke J."/>
            <person name="Reinhart S."/>
            <person name="Benedict M.N."/>
            <person name="Youngblut N.D."/>
            <person name="Metcalf M.E."/>
            <person name="Whitaker R.J."/>
            <person name="Metcalf W.W."/>
        </authorList>
    </citation>
    <scope>NUCLEOTIDE SEQUENCE [LARGE SCALE GENOMIC DNA]</scope>
    <source>
        <strain evidence="2 3">Z-761</strain>
    </source>
</reference>
<dbReference type="AlphaFoldDB" id="A0A0E3Q798"/>
<keyword evidence="3" id="KW-1185">Reference proteome</keyword>
<dbReference type="RefSeq" id="WP_052727981.1">
    <property type="nucleotide sequence ID" value="NZ_CP009520.1"/>
</dbReference>
<evidence type="ECO:0000256" key="1">
    <source>
        <dbReference type="SAM" id="Phobius"/>
    </source>
</evidence>
<dbReference type="EMBL" id="CP009520">
    <property type="protein sequence ID" value="AKB44743.1"/>
    <property type="molecule type" value="Genomic_DNA"/>
</dbReference>
<dbReference type="GeneID" id="24810966"/>
<evidence type="ECO:0000313" key="2">
    <source>
        <dbReference type="EMBL" id="AKB44743.1"/>
    </source>
</evidence>